<dbReference type="Gene3D" id="3.30.1640.30">
    <property type="match status" value="1"/>
</dbReference>
<evidence type="ECO:0000256" key="11">
    <source>
        <dbReference type="RuleBase" id="RU363034"/>
    </source>
</evidence>
<evidence type="ECO:0000256" key="4">
    <source>
        <dbReference type="ARBA" id="ARBA00022801"/>
    </source>
</evidence>
<keyword evidence="16" id="KW-1185">Reference proteome</keyword>
<sequence length="713" mass="79079">MLTFVRFVASAIGVWLILFCSSDFANGALYEGSSCRMKDGTPGICSRIPACKVIDEALMKRKFPLQNLVRCTFIGNDEVICCPSDANVTTTTQDTFILKPAESTRESVVSVPLNSASNIPSSTLNLEKEVTVGNIHITNDAEFIDLTKVVGKSPVSFDPAVIFANDKRTTKRPTAWIRDLKVTDPTPKWLPANRPSKLTSVQPEPSFEQNFNNFPNPRENDLKPNPRLPPNERRSPFWSGFNWRQTVPSEPWRVQTTPRSRGAPPIHLAPQPWNPLASPWENVNGVITVPTPSTRRTTTRPTKTTTQRRENLNFDTANTIVFPDSDLFSIYARETTTTTNRPTTTAVNPLNNPLTNPSSPFSSSVLDPWMANVLLEASRLSTPSTLTSTTSTTPSTFQNFPGPNKSPEDNNVLSPSPIPRDPVTVRPSPVSRAGGRKADKVCAQYVDEFVKIPKSPEFQILDGIPAELGEFPHMAALGYLGEAGGENAYQFDCGGSLISDRYVLTAAHCVNRRERWPSIIRLGTISVVETTDEMLDVGIEDIILHPEYKSSRTYHDIALIRLNTTLRFDTRIIYPACLNTDAMDTDDELPVVATGWGSTSTETRKKSNFLLKVNLTTVRFESCRKEYEDYPKTRRLPEGLNNGQMCAFDKNLKKDTCEGDSGGPLQIQLESGLSRVLGITSFGIFCASSIPSVYARVVFYLEWLESIVWPGNV</sequence>
<evidence type="ECO:0000256" key="13">
    <source>
        <dbReference type="SAM" id="SignalP"/>
    </source>
</evidence>
<evidence type="ECO:0000256" key="12">
    <source>
        <dbReference type="SAM" id="MobiDB-lite"/>
    </source>
</evidence>
<name>A0A7R8V151_HERIL</name>
<keyword evidence="7" id="KW-0865">Zymogen</keyword>
<dbReference type="GO" id="GO:0005576">
    <property type="term" value="C:extracellular region"/>
    <property type="evidence" value="ECO:0007669"/>
    <property type="project" value="UniProtKB-SubCell"/>
</dbReference>
<keyword evidence="8" id="KW-1015">Disulfide bond</keyword>
<dbReference type="FunCoup" id="A0A7R8V151">
    <property type="interactions" value="110"/>
</dbReference>
<dbReference type="GO" id="GO:0006508">
    <property type="term" value="P:proteolysis"/>
    <property type="evidence" value="ECO:0007669"/>
    <property type="project" value="UniProtKB-KW"/>
</dbReference>
<dbReference type="Gene3D" id="2.40.10.10">
    <property type="entry name" value="Trypsin-like serine proteases"/>
    <property type="match status" value="1"/>
</dbReference>
<organism evidence="15 16">
    <name type="scientific">Hermetia illucens</name>
    <name type="common">Black soldier fly</name>
    <dbReference type="NCBI Taxonomy" id="343691"/>
    <lineage>
        <taxon>Eukaryota</taxon>
        <taxon>Metazoa</taxon>
        <taxon>Ecdysozoa</taxon>
        <taxon>Arthropoda</taxon>
        <taxon>Hexapoda</taxon>
        <taxon>Insecta</taxon>
        <taxon>Pterygota</taxon>
        <taxon>Neoptera</taxon>
        <taxon>Endopterygota</taxon>
        <taxon>Diptera</taxon>
        <taxon>Brachycera</taxon>
        <taxon>Stratiomyomorpha</taxon>
        <taxon>Stratiomyidae</taxon>
        <taxon>Hermetiinae</taxon>
        <taxon>Hermetia</taxon>
    </lineage>
</organism>
<evidence type="ECO:0000313" key="16">
    <source>
        <dbReference type="Proteomes" id="UP000594454"/>
    </source>
</evidence>
<dbReference type="InterPro" id="IPR009003">
    <property type="entry name" value="Peptidase_S1_PA"/>
</dbReference>
<evidence type="ECO:0000256" key="5">
    <source>
        <dbReference type="ARBA" id="ARBA00022825"/>
    </source>
</evidence>
<protein>
    <recommendedName>
        <fullName evidence="14">Peptidase S1 domain-containing protein</fullName>
    </recommendedName>
</protein>
<dbReference type="InterPro" id="IPR022700">
    <property type="entry name" value="CLIP"/>
</dbReference>
<feature type="domain" description="Peptidase S1" evidence="14">
    <location>
        <begin position="460"/>
        <end position="709"/>
    </location>
</feature>
<feature type="region of interest" description="Disordered" evidence="12">
    <location>
        <begin position="286"/>
        <end position="307"/>
    </location>
</feature>
<evidence type="ECO:0000259" key="14">
    <source>
        <dbReference type="PROSITE" id="PS50240"/>
    </source>
</evidence>
<dbReference type="InterPro" id="IPR043504">
    <property type="entry name" value="Peptidase_S1_PA_chymotrypsin"/>
</dbReference>
<evidence type="ECO:0000256" key="10">
    <source>
        <dbReference type="ARBA" id="ARBA00024195"/>
    </source>
</evidence>
<keyword evidence="4 11" id="KW-0378">Hydrolase</keyword>
<keyword evidence="6" id="KW-0106">Calcium</keyword>
<reference evidence="15 16" key="1">
    <citation type="submission" date="2020-11" db="EMBL/GenBank/DDBJ databases">
        <authorList>
            <person name="Wallbank WR R."/>
            <person name="Pardo Diaz C."/>
            <person name="Kozak K."/>
            <person name="Martin S."/>
            <person name="Jiggins C."/>
            <person name="Moest M."/>
            <person name="Warren A I."/>
            <person name="Generalovic N T."/>
            <person name="Byers J.R.P. K."/>
            <person name="Montejo-Kovacevich G."/>
            <person name="Yen C E."/>
        </authorList>
    </citation>
    <scope>NUCLEOTIDE SEQUENCE [LARGE SCALE GENOMIC DNA]</scope>
</reference>
<comment type="subcellular location">
    <subcellularLocation>
        <location evidence="1">Secreted</location>
        <location evidence="1">Extracellular space</location>
    </subcellularLocation>
</comment>
<feature type="compositionally biased region" description="Basic and acidic residues" evidence="12">
    <location>
        <begin position="218"/>
        <end position="235"/>
    </location>
</feature>
<dbReference type="PRINTS" id="PR00722">
    <property type="entry name" value="CHYMOTRYPSIN"/>
</dbReference>
<dbReference type="FunFam" id="2.40.10.10:FF:000028">
    <property type="entry name" value="Serine protease easter"/>
    <property type="match status" value="1"/>
</dbReference>
<keyword evidence="9" id="KW-0325">Glycoprotein</keyword>
<evidence type="ECO:0000256" key="2">
    <source>
        <dbReference type="ARBA" id="ARBA00022670"/>
    </source>
</evidence>
<keyword evidence="2 11" id="KW-0645">Protease</keyword>
<keyword evidence="5 11" id="KW-0720">Serine protease</keyword>
<dbReference type="Proteomes" id="UP000594454">
    <property type="component" value="Chromosome 5"/>
</dbReference>
<dbReference type="PROSITE" id="PS50240">
    <property type="entry name" value="TRYPSIN_DOM"/>
    <property type="match status" value="1"/>
</dbReference>
<accession>A0A7R8V151</accession>
<proteinExistence type="inferred from homology"/>
<dbReference type="SMART" id="SM00680">
    <property type="entry name" value="CLIP"/>
    <property type="match status" value="1"/>
</dbReference>
<feature type="region of interest" description="Disordered" evidence="12">
    <location>
        <begin position="187"/>
        <end position="239"/>
    </location>
</feature>
<evidence type="ECO:0000256" key="7">
    <source>
        <dbReference type="ARBA" id="ARBA00023145"/>
    </source>
</evidence>
<dbReference type="InterPro" id="IPR051487">
    <property type="entry name" value="Ser/Thr_Proteases_Immune/Dev"/>
</dbReference>
<feature type="chain" id="PRO_5031444287" description="Peptidase S1 domain-containing protein" evidence="13">
    <location>
        <begin position="28"/>
        <end position="713"/>
    </location>
</feature>
<evidence type="ECO:0000256" key="1">
    <source>
        <dbReference type="ARBA" id="ARBA00004239"/>
    </source>
</evidence>
<dbReference type="InterPro" id="IPR038565">
    <property type="entry name" value="CLIP_sf"/>
</dbReference>
<dbReference type="PROSITE" id="PS00134">
    <property type="entry name" value="TRYPSIN_HIS"/>
    <property type="match status" value="1"/>
</dbReference>
<dbReference type="GO" id="GO:0004252">
    <property type="term" value="F:serine-type endopeptidase activity"/>
    <property type="evidence" value="ECO:0007669"/>
    <property type="project" value="InterPro"/>
</dbReference>
<dbReference type="PROSITE" id="PS00135">
    <property type="entry name" value="TRYPSIN_SER"/>
    <property type="match status" value="1"/>
</dbReference>
<dbReference type="Pfam" id="PF00089">
    <property type="entry name" value="Trypsin"/>
    <property type="match status" value="1"/>
</dbReference>
<feature type="compositionally biased region" description="Low complexity" evidence="12">
    <location>
        <begin position="382"/>
        <end position="396"/>
    </location>
</feature>
<dbReference type="EMBL" id="LR899013">
    <property type="protein sequence ID" value="CAD7090569.1"/>
    <property type="molecule type" value="Genomic_DNA"/>
</dbReference>
<feature type="signal peptide" evidence="13">
    <location>
        <begin position="1"/>
        <end position="27"/>
    </location>
</feature>
<dbReference type="SUPFAM" id="SSF50494">
    <property type="entry name" value="Trypsin-like serine proteases"/>
    <property type="match status" value="1"/>
</dbReference>
<feature type="compositionally biased region" description="Polar residues" evidence="12">
    <location>
        <begin position="196"/>
        <end position="215"/>
    </location>
</feature>
<evidence type="ECO:0000256" key="3">
    <source>
        <dbReference type="ARBA" id="ARBA00022729"/>
    </source>
</evidence>
<dbReference type="InterPro" id="IPR018114">
    <property type="entry name" value="TRYPSIN_HIS"/>
</dbReference>
<dbReference type="InterPro" id="IPR001314">
    <property type="entry name" value="Peptidase_S1A"/>
</dbReference>
<dbReference type="SMART" id="SM00020">
    <property type="entry name" value="Tryp_SPc"/>
    <property type="match status" value="1"/>
</dbReference>
<dbReference type="FunFam" id="2.40.10.10:FF:000036">
    <property type="entry name" value="Trypsin beta"/>
    <property type="match status" value="1"/>
</dbReference>
<dbReference type="InterPro" id="IPR033116">
    <property type="entry name" value="TRYPSIN_SER"/>
</dbReference>
<feature type="region of interest" description="Disordered" evidence="12">
    <location>
        <begin position="382"/>
        <end position="436"/>
    </location>
</feature>
<dbReference type="AlphaFoldDB" id="A0A7R8V151"/>
<evidence type="ECO:0000256" key="6">
    <source>
        <dbReference type="ARBA" id="ARBA00022837"/>
    </source>
</evidence>
<evidence type="ECO:0000256" key="9">
    <source>
        <dbReference type="ARBA" id="ARBA00023180"/>
    </source>
</evidence>
<dbReference type="OrthoDB" id="6357057at2759"/>
<dbReference type="CDD" id="cd00190">
    <property type="entry name" value="Tryp_SPc"/>
    <property type="match status" value="1"/>
</dbReference>
<evidence type="ECO:0000313" key="15">
    <source>
        <dbReference type="EMBL" id="CAD7090569.1"/>
    </source>
</evidence>
<dbReference type="InParanoid" id="A0A7R8V151"/>
<feature type="compositionally biased region" description="Low complexity" evidence="12">
    <location>
        <begin position="288"/>
        <end position="305"/>
    </location>
</feature>
<keyword evidence="3 13" id="KW-0732">Signal</keyword>
<dbReference type="PANTHER" id="PTHR24256">
    <property type="entry name" value="TRYPTASE-RELATED"/>
    <property type="match status" value="1"/>
</dbReference>
<comment type="similarity">
    <text evidence="10">Belongs to the peptidase S1 family. CLIP subfamily.</text>
</comment>
<evidence type="ECO:0000256" key="8">
    <source>
        <dbReference type="ARBA" id="ARBA00023157"/>
    </source>
</evidence>
<dbReference type="InterPro" id="IPR001254">
    <property type="entry name" value="Trypsin_dom"/>
</dbReference>
<gene>
    <name evidence="15" type="ORF">HERILL_LOCUS13041</name>
</gene>